<keyword evidence="3" id="KW-1185">Reference proteome</keyword>
<evidence type="ECO:0000256" key="1">
    <source>
        <dbReference type="SAM" id="MobiDB-lite"/>
    </source>
</evidence>
<protein>
    <submittedName>
        <fullName evidence="2">Uncharacterized protein</fullName>
    </submittedName>
</protein>
<sequence>MASKVKPPQNDPGEAAVPHKFPSRPADGGNTFSSKSYDLLANYFAINFLGESQKAWKRYYIEVRQVTNQNDVPKGFKLQQIIKQAVAKLGIGNDHYASDFKSQLIVMEPIGLEKREFIEHFTNEQGRAKPYSVAFVGETDIVFDGLRDFVNKQALPATDNFNPYTHFTDVLDACGIVLGHKARSDPGINSQRSGRFFRIGEAGNAIPDTKLM</sequence>
<dbReference type="EMBL" id="JAQQWK010000009">
    <property type="protein sequence ID" value="KAK8034319.1"/>
    <property type="molecule type" value="Genomic_DNA"/>
</dbReference>
<evidence type="ECO:0000313" key="2">
    <source>
        <dbReference type="EMBL" id="KAK8034319.1"/>
    </source>
</evidence>
<accession>A0ABR1SJ18</accession>
<evidence type="ECO:0000313" key="3">
    <source>
        <dbReference type="Proteomes" id="UP001444661"/>
    </source>
</evidence>
<dbReference type="Proteomes" id="UP001444661">
    <property type="component" value="Unassembled WGS sequence"/>
</dbReference>
<feature type="region of interest" description="Disordered" evidence="1">
    <location>
        <begin position="1"/>
        <end position="28"/>
    </location>
</feature>
<gene>
    <name evidence="2" type="ORF">PG993_009314</name>
</gene>
<organism evidence="2 3">
    <name type="scientific">Apiospora rasikravindrae</name>
    <dbReference type="NCBI Taxonomy" id="990691"/>
    <lineage>
        <taxon>Eukaryota</taxon>
        <taxon>Fungi</taxon>
        <taxon>Dikarya</taxon>
        <taxon>Ascomycota</taxon>
        <taxon>Pezizomycotina</taxon>
        <taxon>Sordariomycetes</taxon>
        <taxon>Xylariomycetidae</taxon>
        <taxon>Amphisphaeriales</taxon>
        <taxon>Apiosporaceae</taxon>
        <taxon>Apiospora</taxon>
    </lineage>
</organism>
<proteinExistence type="predicted"/>
<name>A0ABR1SJ18_9PEZI</name>
<reference evidence="2 3" key="1">
    <citation type="submission" date="2023-01" db="EMBL/GenBank/DDBJ databases">
        <title>Analysis of 21 Apiospora genomes using comparative genomics revels a genus with tremendous synthesis potential of carbohydrate active enzymes and secondary metabolites.</title>
        <authorList>
            <person name="Sorensen T."/>
        </authorList>
    </citation>
    <scope>NUCLEOTIDE SEQUENCE [LARGE SCALE GENOMIC DNA]</scope>
    <source>
        <strain evidence="2 3">CBS 33761</strain>
    </source>
</reference>
<comment type="caution">
    <text evidence="2">The sequence shown here is derived from an EMBL/GenBank/DDBJ whole genome shotgun (WGS) entry which is preliminary data.</text>
</comment>